<name>G8UL26_TANFA</name>
<evidence type="ECO:0000313" key="1">
    <source>
        <dbReference type="EMBL" id="AEW22169.1"/>
    </source>
</evidence>
<proteinExistence type="predicted"/>
<sequence>MQGGFSMNRALPAFIVFDAISKWEEGEAETKTPAMVSSFKISSIEVVPMTFLNFCGINFAF</sequence>
<keyword evidence="2" id="KW-1185">Reference proteome</keyword>
<dbReference type="Proteomes" id="UP000005436">
    <property type="component" value="Chromosome"/>
</dbReference>
<accession>G8UL26</accession>
<gene>
    <name evidence="1" type="ordered locus">BFO_1464</name>
</gene>
<organism evidence="1 2">
    <name type="scientific">Tannerella forsythia (strain ATCC 43037 / JCM 10827 / CCUG 21028 A / KCTC 5666 / FDC 338)</name>
    <name type="common">Bacteroides forsythus</name>
    <dbReference type="NCBI Taxonomy" id="203275"/>
    <lineage>
        <taxon>Bacteria</taxon>
        <taxon>Pseudomonadati</taxon>
        <taxon>Bacteroidota</taxon>
        <taxon>Bacteroidia</taxon>
        <taxon>Bacteroidales</taxon>
        <taxon>Tannerellaceae</taxon>
        <taxon>Tannerella</taxon>
    </lineage>
</organism>
<dbReference type="KEGG" id="tfo:BFO_1464"/>
<dbReference type="AlphaFoldDB" id="G8UL26"/>
<dbReference type="HOGENOM" id="CLU_2921203_0_0_10"/>
<evidence type="ECO:0000313" key="2">
    <source>
        <dbReference type="Proteomes" id="UP000005436"/>
    </source>
</evidence>
<dbReference type="STRING" id="203275.BFO_1464"/>
<protein>
    <submittedName>
        <fullName evidence="1">Uncharacterized protein</fullName>
    </submittedName>
</protein>
<dbReference type="EMBL" id="CP003191">
    <property type="protein sequence ID" value="AEW22169.1"/>
    <property type="molecule type" value="Genomic_DNA"/>
</dbReference>
<reference evidence="2" key="1">
    <citation type="submission" date="2011-12" db="EMBL/GenBank/DDBJ databases">
        <title>Complete sequence of Tannerella forsythia ATCC 43037.</title>
        <authorList>
            <person name="Dewhirst F."/>
            <person name="Tanner A."/>
            <person name="Izard J."/>
            <person name="Brinkac L."/>
            <person name="Durkin A.S."/>
            <person name="Hostetler J."/>
            <person name="Shetty J."/>
            <person name="Torralba M."/>
            <person name="Gill S."/>
            <person name="Nelson K."/>
        </authorList>
    </citation>
    <scope>NUCLEOTIDE SEQUENCE [LARGE SCALE GENOMIC DNA]</scope>
    <source>
        <strain evidence="2">ATCC 43037 / JCM 10827 / CCUG 33226 / KCTC 5666 / FDC 338</strain>
    </source>
</reference>